<dbReference type="RefSeq" id="WP_065142969.1">
    <property type="nucleotide sequence ID" value="NZ_LZLS01000044.1"/>
</dbReference>
<dbReference type="InterPro" id="IPR022171">
    <property type="entry name" value="PPE_C"/>
</dbReference>
<proteinExistence type="predicted"/>
<dbReference type="OrthoDB" id="4764762at2"/>
<evidence type="ECO:0000259" key="2">
    <source>
        <dbReference type="Pfam" id="PF00934"/>
    </source>
</evidence>
<feature type="signal peptide" evidence="1">
    <location>
        <begin position="1"/>
        <end position="26"/>
    </location>
</feature>
<accession>A0A1A3P6F2</accession>
<evidence type="ECO:0000313" key="4">
    <source>
        <dbReference type="EMBL" id="OBK29751.1"/>
    </source>
</evidence>
<feature type="domain" description="PE" evidence="2">
    <location>
        <begin position="4"/>
        <end position="94"/>
    </location>
</feature>
<dbReference type="InterPro" id="IPR038332">
    <property type="entry name" value="PPE_sf"/>
</dbReference>
<organism evidence="4 5">
    <name type="scientific">Mycobacterium asiaticum</name>
    <dbReference type="NCBI Taxonomy" id="1790"/>
    <lineage>
        <taxon>Bacteria</taxon>
        <taxon>Bacillati</taxon>
        <taxon>Actinomycetota</taxon>
        <taxon>Actinomycetes</taxon>
        <taxon>Mycobacteriales</taxon>
        <taxon>Mycobacteriaceae</taxon>
        <taxon>Mycobacterium</taxon>
    </lineage>
</organism>
<dbReference type="Gene3D" id="1.10.287.850">
    <property type="entry name" value="HP0062-like domain"/>
    <property type="match status" value="1"/>
</dbReference>
<keyword evidence="1" id="KW-0732">Signal</keyword>
<dbReference type="InterPro" id="IPR000084">
    <property type="entry name" value="PE-PGRS_N"/>
</dbReference>
<gene>
    <name evidence="4" type="ORF">A5634_17650</name>
</gene>
<dbReference type="EMBL" id="LZLS01000044">
    <property type="protein sequence ID" value="OBK29751.1"/>
    <property type="molecule type" value="Genomic_DNA"/>
</dbReference>
<dbReference type="Proteomes" id="UP000093928">
    <property type="component" value="Unassembled WGS sequence"/>
</dbReference>
<evidence type="ECO:0000313" key="5">
    <source>
        <dbReference type="Proteomes" id="UP000093928"/>
    </source>
</evidence>
<dbReference type="SUPFAM" id="SSF140459">
    <property type="entry name" value="PE/PPE dimer-like"/>
    <property type="match status" value="1"/>
</dbReference>
<evidence type="ECO:0000259" key="3">
    <source>
        <dbReference type="Pfam" id="PF12484"/>
    </source>
</evidence>
<evidence type="ECO:0000256" key="1">
    <source>
        <dbReference type="SAM" id="SignalP"/>
    </source>
</evidence>
<feature type="chain" id="PRO_5039080161" description="PE family protein" evidence="1">
    <location>
        <begin position="27"/>
        <end position="293"/>
    </location>
</feature>
<dbReference type="Pfam" id="PF00934">
    <property type="entry name" value="PE"/>
    <property type="match status" value="1"/>
</dbReference>
<feature type="domain" description="PPE family C-terminal" evidence="3">
    <location>
        <begin position="208"/>
        <end position="289"/>
    </location>
</feature>
<evidence type="ECO:0008006" key="6">
    <source>
        <dbReference type="Google" id="ProtNLM"/>
    </source>
</evidence>
<sequence length="293" mass="27897">MSFLTAVPAELAAAAAQLGAIGSALAAQNAGAAAPTTAIAPAAADQVSIIQSGIFTAYGALYQQVAAEAQAIQEQFVQTLGLSSGTYESSESANAAAATLADGASAAAAAPAASSPVTNFMDQIEILLGGPLYSAGGQPFSLSGNMANIASYEIGNFASASSNMLGLTSGGLFPEGFGTSAEAAADAAIEGAAIEGGLTSAVAPGPVAASLGTSTLVGSMSAPPSWAAGTTLVSSSTTGALSGAGWTTAAPAAAPGALYPGMPGVASAARSSTGFGAPRYGVKPIVMPKAVSV</sequence>
<dbReference type="Pfam" id="PF12484">
    <property type="entry name" value="PPE-SVP"/>
    <property type="match status" value="1"/>
</dbReference>
<dbReference type="AlphaFoldDB" id="A0A1A3P6F2"/>
<comment type="caution">
    <text evidence="4">The sequence shown here is derived from an EMBL/GenBank/DDBJ whole genome shotgun (WGS) entry which is preliminary data.</text>
</comment>
<reference evidence="4 5" key="1">
    <citation type="submission" date="2016-06" db="EMBL/GenBank/DDBJ databases">
        <authorList>
            <person name="Kjaerup R.B."/>
            <person name="Dalgaard T.S."/>
            <person name="Juul-Madsen H.R."/>
        </authorList>
    </citation>
    <scope>NUCLEOTIDE SEQUENCE [LARGE SCALE GENOMIC DNA]</scope>
    <source>
        <strain evidence="4 5">1165133.8</strain>
    </source>
</reference>
<protein>
    <recommendedName>
        <fullName evidence="6">PE family protein</fullName>
    </recommendedName>
</protein>
<name>A0A1A3P6F2_MYCAS</name>